<organism evidence="2 3">
    <name type="scientific">Trichoderma gamsii</name>
    <dbReference type="NCBI Taxonomy" id="398673"/>
    <lineage>
        <taxon>Eukaryota</taxon>
        <taxon>Fungi</taxon>
        <taxon>Dikarya</taxon>
        <taxon>Ascomycota</taxon>
        <taxon>Pezizomycotina</taxon>
        <taxon>Sordariomycetes</taxon>
        <taxon>Hypocreomycetidae</taxon>
        <taxon>Hypocreales</taxon>
        <taxon>Hypocreaceae</taxon>
        <taxon>Trichoderma</taxon>
    </lineage>
</organism>
<dbReference type="EMBL" id="MTYH01000037">
    <property type="protein sequence ID" value="PNP43653.1"/>
    <property type="molecule type" value="Genomic_DNA"/>
</dbReference>
<sequence>MISTKEDFASAIEAVFTCPEAELESKILNIYTKESVITVNEKRMTWEDFFPYFKGINNSMAAVQIKSDKLVQNGNMFAERHTAYGTGKDGTKTQARAICMFEVNEDKKVIWLEEVLHFSAGTDTTTINYE</sequence>
<protein>
    <recommendedName>
        <fullName evidence="5">SnoaL-like domain-containing protein</fullName>
    </recommendedName>
</protein>
<accession>A0A0W7W454</accession>
<reference evidence="2" key="3">
    <citation type="submission" date="2017-08" db="EMBL/GenBank/DDBJ databases">
        <title>Trichoderma gamsii strain T6085, whole genome shotgun sequencing project.</title>
        <authorList>
            <person name="Baroncelli R."/>
        </authorList>
    </citation>
    <scope>NUCLEOTIDE SEQUENCE</scope>
    <source>
        <strain evidence="2">T6085</strain>
    </source>
</reference>
<evidence type="ECO:0000313" key="3">
    <source>
        <dbReference type="Proteomes" id="UP000054821"/>
    </source>
</evidence>
<evidence type="ECO:0008006" key="5">
    <source>
        <dbReference type="Google" id="ProtNLM"/>
    </source>
</evidence>
<dbReference type="AlphaFoldDB" id="A0A0W7W454"/>
<dbReference type="EMBL" id="JPDN02000005">
    <property type="protein sequence ID" value="PON28973.1"/>
    <property type="molecule type" value="Genomic_DNA"/>
</dbReference>
<dbReference type="SUPFAM" id="SSF54427">
    <property type="entry name" value="NTF2-like"/>
    <property type="match status" value="1"/>
</dbReference>
<dbReference type="RefSeq" id="XP_018666451.1">
    <property type="nucleotide sequence ID" value="XM_018800309.1"/>
</dbReference>
<reference evidence="1 4" key="2">
    <citation type="submission" date="2017-02" db="EMBL/GenBank/DDBJ databases">
        <title>Genomes of Trichoderma spp. with biocontrol activity.</title>
        <authorList>
            <person name="Gardiner D."/>
            <person name="Kazan K."/>
            <person name="Vos C."/>
            <person name="Harvey P."/>
        </authorList>
    </citation>
    <scope>NUCLEOTIDE SEQUENCE [LARGE SCALE GENOMIC DNA]</scope>
    <source>
        <strain evidence="1 4">A5MH</strain>
    </source>
</reference>
<dbReference type="Proteomes" id="UP000054821">
    <property type="component" value="Unassembled WGS sequence"/>
</dbReference>
<evidence type="ECO:0000313" key="4">
    <source>
        <dbReference type="Proteomes" id="UP000236546"/>
    </source>
</evidence>
<dbReference type="GeneID" id="29980392"/>
<evidence type="ECO:0000313" key="1">
    <source>
        <dbReference type="EMBL" id="PNP43653.1"/>
    </source>
</evidence>
<dbReference type="InterPro" id="IPR032710">
    <property type="entry name" value="NTF2-like_dom_sf"/>
</dbReference>
<gene>
    <name evidence="2" type="ORF">TGAM01_v202081</name>
    <name evidence="1" type="ORF">TGAMA5MH_04625</name>
</gene>
<comment type="caution">
    <text evidence="2">The sequence shown here is derived from an EMBL/GenBank/DDBJ whole genome shotgun (WGS) entry which is preliminary data.</text>
</comment>
<proteinExistence type="predicted"/>
<dbReference type="OrthoDB" id="4879705at2759"/>
<reference evidence="2 3" key="1">
    <citation type="journal article" date="2016" name="Genome Announc.">
        <title>Draft Whole-Genome Sequence of Trichoderma gamsii T6085, a Promising Biocontrol Agent of Fusarium Head Blight on Wheat.</title>
        <authorList>
            <person name="Baroncelli R."/>
            <person name="Zapparata A."/>
            <person name="Piaggeschi G."/>
            <person name="Sarrocco S."/>
            <person name="Vannacci G."/>
        </authorList>
    </citation>
    <scope>NUCLEOTIDE SEQUENCE [LARGE SCALE GENOMIC DNA]</scope>
    <source>
        <strain evidence="2 3">T6085</strain>
    </source>
</reference>
<dbReference type="Proteomes" id="UP000236546">
    <property type="component" value="Unassembled WGS sequence"/>
</dbReference>
<evidence type="ECO:0000313" key="2">
    <source>
        <dbReference type="EMBL" id="PON28973.1"/>
    </source>
</evidence>
<name>A0A0W7W454_9HYPO</name>
<keyword evidence="3" id="KW-1185">Reference proteome</keyword>